<evidence type="ECO:0000256" key="2">
    <source>
        <dbReference type="ARBA" id="ARBA00022771"/>
    </source>
</evidence>
<dbReference type="InterPro" id="IPR033446">
    <property type="entry name" value="ZCCHC24_Znf-3CxxC"/>
</dbReference>
<evidence type="ECO:0000256" key="1">
    <source>
        <dbReference type="ARBA" id="ARBA00022723"/>
    </source>
</evidence>
<dbReference type="Proteomes" id="UP001174909">
    <property type="component" value="Unassembled WGS sequence"/>
</dbReference>
<keyword evidence="1" id="KW-0479">Metal-binding</keyword>
<evidence type="ECO:0000313" key="6">
    <source>
        <dbReference type="Proteomes" id="UP001174909"/>
    </source>
</evidence>
<evidence type="ECO:0000313" key="5">
    <source>
        <dbReference type="EMBL" id="CAI8058492.1"/>
    </source>
</evidence>
<accession>A0AA35U3Z2</accession>
<keyword evidence="2" id="KW-0863">Zinc-finger</keyword>
<dbReference type="Pfam" id="PF17180">
    <property type="entry name" value="Zn_ribbon_3CxxC_2"/>
    <property type="match status" value="1"/>
</dbReference>
<comment type="caution">
    <text evidence="5">The sequence shown here is derived from an EMBL/GenBank/DDBJ whole genome shotgun (WGS) entry which is preliminary data.</text>
</comment>
<keyword evidence="6" id="KW-1185">Reference proteome</keyword>
<dbReference type="InterPro" id="IPR027377">
    <property type="entry name" value="ZAR1/RTP1-5-like_Znf-3CxxC"/>
</dbReference>
<dbReference type="SMART" id="SM01328">
    <property type="entry name" value="zf-3CxxC"/>
    <property type="match status" value="1"/>
</dbReference>
<evidence type="ECO:0000259" key="4">
    <source>
        <dbReference type="SMART" id="SM01328"/>
    </source>
</evidence>
<keyword evidence="3" id="KW-0862">Zinc</keyword>
<protein>
    <submittedName>
        <fullName evidence="5">Zinc finger CCHC domain-containing protein 24</fullName>
    </submittedName>
</protein>
<proteinExistence type="predicted"/>
<sequence>MSSQITPHQGPERVFGEFRCPECGRTWSSGNSWANMGQECMTCKIMVYPHTQTALQRPDKFDDNSDRGPHRQDLCEKCMSLGHCCRPTRF</sequence>
<dbReference type="AlphaFoldDB" id="A0AA35U3Z2"/>
<gene>
    <name evidence="5" type="ORF">GBAR_LOCUS31804</name>
</gene>
<dbReference type="GO" id="GO:0008270">
    <property type="term" value="F:zinc ion binding"/>
    <property type="evidence" value="ECO:0007669"/>
    <property type="project" value="UniProtKB-KW"/>
</dbReference>
<organism evidence="5 6">
    <name type="scientific">Geodia barretti</name>
    <name type="common">Barrett's horny sponge</name>
    <dbReference type="NCBI Taxonomy" id="519541"/>
    <lineage>
        <taxon>Eukaryota</taxon>
        <taxon>Metazoa</taxon>
        <taxon>Porifera</taxon>
        <taxon>Demospongiae</taxon>
        <taxon>Heteroscleromorpha</taxon>
        <taxon>Tetractinellida</taxon>
        <taxon>Astrophorina</taxon>
        <taxon>Geodiidae</taxon>
        <taxon>Geodia</taxon>
    </lineage>
</organism>
<evidence type="ECO:0000256" key="3">
    <source>
        <dbReference type="ARBA" id="ARBA00022833"/>
    </source>
</evidence>
<dbReference type="EMBL" id="CASHTH010004520">
    <property type="protein sequence ID" value="CAI8058492.1"/>
    <property type="molecule type" value="Genomic_DNA"/>
</dbReference>
<reference evidence="5" key="1">
    <citation type="submission" date="2023-03" db="EMBL/GenBank/DDBJ databases">
        <authorList>
            <person name="Steffen K."/>
            <person name="Cardenas P."/>
        </authorList>
    </citation>
    <scope>NUCLEOTIDE SEQUENCE</scope>
</reference>
<name>A0AA35U3Z2_GEOBA</name>
<feature type="domain" description="3CxxC-type" evidence="4">
    <location>
        <begin position="13"/>
        <end position="81"/>
    </location>
</feature>